<evidence type="ECO:0000256" key="3">
    <source>
        <dbReference type="ARBA" id="ARBA00023163"/>
    </source>
</evidence>
<dbReference type="Pfam" id="PF00440">
    <property type="entry name" value="TetR_N"/>
    <property type="match status" value="1"/>
</dbReference>
<dbReference type="InterPro" id="IPR009057">
    <property type="entry name" value="Homeodomain-like_sf"/>
</dbReference>
<protein>
    <submittedName>
        <fullName evidence="6">TetR/AcrR family transcriptional regulator</fullName>
    </submittedName>
</protein>
<proteinExistence type="predicted"/>
<sequence length="210" mass="23606">MGRAKLTYHHGDLKGALISVATEMIAAEGQAGFSLRKIAQQVGVSQTALYRHFANKEELFAAIAEQGFLRLSEKSQQAFDNHSDLIERTIEVGMAYLDFAAENPNLYRLMFDSSIADNQRYTALADARRQAFKYSALNSAALRRLRDPDAEPDSLQAESTKILSQALVHGLASLMIEGMIHSRVERKELMRKTLSESLRFPWLTESERQV</sequence>
<dbReference type="InterPro" id="IPR036271">
    <property type="entry name" value="Tet_transcr_reg_TetR-rel_C_sf"/>
</dbReference>
<dbReference type="SUPFAM" id="SSF48498">
    <property type="entry name" value="Tetracyclin repressor-like, C-terminal domain"/>
    <property type="match status" value="1"/>
</dbReference>
<dbReference type="PANTHER" id="PTHR30055">
    <property type="entry name" value="HTH-TYPE TRANSCRIPTIONAL REGULATOR RUTR"/>
    <property type="match status" value="1"/>
</dbReference>
<keyword evidence="1" id="KW-0805">Transcription regulation</keyword>
<dbReference type="Proteomes" id="UP001499915">
    <property type="component" value="Unassembled WGS sequence"/>
</dbReference>
<dbReference type="InterPro" id="IPR001647">
    <property type="entry name" value="HTH_TetR"/>
</dbReference>
<dbReference type="Gene3D" id="1.10.357.10">
    <property type="entry name" value="Tetracycline Repressor, domain 2"/>
    <property type="match status" value="1"/>
</dbReference>
<feature type="DNA-binding region" description="H-T-H motif" evidence="4">
    <location>
        <begin position="34"/>
        <end position="53"/>
    </location>
</feature>
<dbReference type="SUPFAM" id="SSF46689">
    <property type="entry name" value="Homeodomain-like"/>
    <property type="match status" value="1"/>
</dbReference>
<dbReference type="InterPro" id="IPR050109">
    <property type="entry name" value="HTH-type_TetR-like_transc_reg"/>
</dbReference>
<dbReference type="InterPro" id="IPR025996">
    <property type="entry name" value="MT1864/Rv1816-like_C"/>
</dbReference>
<dbReference type="EMBL" id="BAAAET010000003">
    <property type="protein sequence ID" value="GAA0695361.1"/>
    <property type="molecule type" value="Genomic_DNA"/>
</dbReference>
<organism evidence="6 7">
    <name type="scientific">Marinobacterium maritimum</name>
    <dbReference type="NCBI Taxonomy" id="500162"/>
    <lineage>
        <taxon>Bacteria</taxon>
        <taxon>Pseudomonadati</taxon>
        <taxon>Pseudomonadota</taxon>
        <taxon>Gammaproteobacteria</taxon>
        <taxon>Oceanospirillales</taxon>
        <taxon>Oceanospirillaceae</taxon>
        <taxon>Marinobacterium</taxon>
    </lineage>
</organism>
<dbReference type="Pfam" id="PF13305">
    <property type="entry name" value="TetR_C_33"/>
    <property type="match status" value="1"/>
</dbReference>
<accession>A0ABN1I7N5</accession>
<evidence type="ECO:0000259" key="5">
    <source>
        <dbReference type="PROSITE" id="PS50977"/>
    </source>
</evidence>
<gene>
    <name evidence="6" type="ORF">GCM10009104_23830</name>
</gene>
<feature type="domain" description="HTH tetR-type" evidence="5">
    <location>
        <begin position="11"/>
        <end position="71"/>
    </location>
</feature>
<dbReference type="PANTHER" id="PTHR30055:SF234">
    <property type="entry name" value="HTH-TYPE TRANSCRIPTIONAL REGULATOR BETI"/>
    <property type="match status" value="1"/>
</dbReference>
<comment type="caution">
    <text evidence="6">The sequence shown here is derived from an EMBL/GenBank/DDBJ whole genome shotgun (WGS) entry which is preliminary data.</text>
</comment>
<evidence type="ECO:0000313" key="7">
    <source>
        <dbReference type="Proteomes" id="UP001499915"/>
    </source>
</evidence>
<dbReference type="RefSeq" id="WP_343806211.1">
    <property type="nucleotide sequence ID" value="NZ_BAAAET010000003.1"/>
</dbReference>
<name>A0ABN1I7N5_9GAMM</name>
<evidence type="ECO:0000256" key="4">
    <source>
        <dbReference type="PROSITE-ProRule" id="PRU00335"/>
    </source>
</evidence>
<evidence type="ECO:0000256" key="1">
    <source>
        <dbReference type="ARBA" id="ARBA00023015"/>
    </source>
</evidence>
<keyword evidence="2 4" id="KW-0238">DNA-binding</keyword>
<evidence type="ECO:0000256" key="2">
    <source>
        <dbReference type="ARBA" id="ARBA00023125"/>
    </source>
</evidence>
<keyword evidence="3" id="KW-0804">Transcription</keyword>
<dbReference type="PROSITE" id="PS50977">
    <property type="entry name" value="HTH_TETR_2"/>
    <property type="match status" value="1"/>
</dbReference>
<evidence type="ECO:0000313" key="6">
    <source>
        <dbReference type="EMBL" id="GAA0695361.1"/>
    </source>
</evidence>
<keyword evidence="7" id="KW-1185">Reference proteome</keyword>
<dbReference type="PRINTS" id="PR00455">
    <property type="entry name" value="HTHTETR"/>
</dbReference>
<reference evidence="6 7" key="1">
    <citation type="journal article" date="2019" name="Int. J. Syst. Evol. Microbiol.">
        <title>The Global Catalogue of Microorganisms (GCM) 10K type strain sequencing project: providing services to taxonomists for standard genome sequencing and annotation.</title>
        <authorList>
            <consortium name="The Broad Institute Genomics Platform"/>
            <consortium name="The Broad Institute Genome Sequencing Center for Infectious Disease"/>
            <person name="Wu L."/>
            <person name="Ma J."/>
        </authorList>
    </citation>
    <scope>NUCLEOTIDE SEQUENCE [LARGE SCALE GENOMIC DNA]</scope>
    <source>
        <strain evidence="6 7">JCM 15134</strain>
    </source>
</reference>